<protein>
    <submittedName>
        <fullName evidence="2">Enoyl-CoA hydratase</fullName>
        <ecNumber evidence="2">4.2.1.17</ecNumber>
    </submittedName>
</protein>
<evidence type="ECO:0000313" key="2">
    <source>
        <dbReference type="EMBL" id="UPT88372.1"/>
    </source>
</evidence>
<accession>A0A8T5V2A7</accession>
<proteinExistence type="inferred from homology"/>
<name>A0A8T5V2A7_9BRAD</name>
<dbReference type="EC" id="4.2.1.17" evidence="2"/>
<dbReference type="AlphaFoldDB" id="A0A8T5V2A7"/>
<dbReference type="CDD" id="cd06558">
    <property type="entry name" value="crotonase-like"/>
    <property type="match status" value="1"/>
</dbReference>
<dbReference type="InterPro" id="IPR051053">
    <property type="entry name" value="ECH/Chromodomain_protein"/>
</dbReference>
<dbReference type="FunFam" id="3.90.226.10:FF:000066">
    <property type="entry name" value="Enoyl-CoA hydratase"/>
    <property type="match status" value="1"/>
</dbReference>
<evidence type="ECO:0000313" key="3">
    <source>
        <dbReference type="Proteomes" id="UP000551709"/>
    </source>
</evidence>
<dbReference type="PANTHER" id="PTHR43684">
    <property type="match status" value="1"/>
</dbReference>
<keyword evidence="2" id="KW-0456">Lyase</keyword>
<dbReference type="RefSeq" id="WP_224580524.1">
    <property type="nucleotide sequence ID" value="NZ_CP096255.1"/>
</dbReference>
<sequence>MAYEHILYEVSDKVATITLNRPDRMNAWTPTMERDVRHAMEASSADDNVRVIVLTGAGRAFCAGADMDALKGLDPNDVRRASNLPPFDMNRRPDWQTRYGFYPSIGKPVIAMLNGATAGIGLVHALYCDLRFAADNTVFTTAFARRGLIAEHGMSWMLPHIVGHANAMDLLLSARRVSSEEALRIGLVNRLCSPEKLREETYAYARDLADMVSPSAMAVIKRQLYEVPFQTLEHFPTGKNRVGIPKTARVRFKLHAGEGGQHVWPGRFRLIFAKGW</sequence>
<dbReference type="GO" id="GO:0004300">
    <property type="term" value="F:enoyl-CoA hydratase activity"/>
    <property type="evidence" value="ECO:0007669"/>
    <property type="project" value="UniProtKB-EC"/>
</dbReference>
<dbReference type="InterPro" id="IPR001753">
    <property type="entry name" value="Enoyl-CoA_hydra/iso"/>
</dbReference>
<dbReference type="Proteomes" id="UP000551709">
    <property type="component" value="Chromosome"/>
</dbReference>
<dbReference type="Gene3D" id="3.90.226.10">
    <property type="entry name" value="2-enoyl-CoA Hydratase, Chain A, domain 1"/>
    <property type="match status" value="1"/>
</dbReference>
<gene>
    <name evidence="2" type="ORF">HAP41_0000004335</name>
</gene>
<evidence type="ECO:0000256" key="1">
    <source>
        <dbReference type="ARBA" id="ARBA00005254"/>
    </source>
</evidence>
<dbReference type="Pfam" id="PF00378">
    <property type="entry name" value="ECH_1"/>
    <property type="match status" value="1"/>
</dbReference>
<dbReference type="SUPFAM" id="SSF52096">
    <property type="entry name" value="ClpP/crotonase"/>
    <property type="match status" value="1"/>
</dbReference>
<comment type="similarity">
    <text evidence="1">Belongs to the enoyl-CoA hydratase/isomerase family.</text>
</comment>
<reference evidence="2 3" key="1">
    <citation type="journal article" date="2017" name="Syst. Appl. Microbiol.">
        <title>Soybeans inoculated with root zone soils of Canadian native legumes harbour diverse and novel Bradyrhizobium spp. that possess agricultural potential.</title>
        <authorList>
            <person name="Bromfield E.S.P."/>
            <person name="Cloutier S."/>
            <person name="Tambong J.T."/>
            <person name="Tran Thi T.V."/>
        </authorList>
    </citation>
    <scope>NUCLEOTIDE SEQUENCE [LARGE SCALE GENOMIC DNA]</scope>
    <source>
        <strain evidence="2 3">1S5</strain>
    </source>
</reference>
<dbReference type="EMBL" id="CP096255">
    <property type="protein sequence ID" value="UPT88372.1"/>
    <property type="molecule type" value="Genomic_DNA"/>
</dbReference>
<dbReference type="NCBIfam" id="NF004857">
    <property type="entry name" value="PRK06210.1"/>
    <property type="match status" value="1"/>
</dbReference>
<dbReference type="InterPro" id="IPR029045">
    <property type="entry name" value="ClpP/crotonase-like_dom_sf"/>
</dbReference>
<organism evidence="2 3">
    <name type="scientific">Bradyrhizobium barranii subsp. apii</name>
    <dbReference type="NCBI Taxonomy" id="2819348"/>
    <lineage>
        <taxon>Bacteria</taxon>
        <taxon>Pseudomonadati</taxon>
        <taxon>Pseudomonadota</taxon>
        <taxon>Alphaproteobacteria</taxon>
        <taxon>Hyphomicrobiales</taxon>
        <taxon>Nitrobacteraceae</taxon>
        <taxon>Bradyrhizobium</taxon>
        <taxon>Bradyrhizobium barranii</taxon>
    </lineage>
</organism>
<dbReference type="PANTHER" id="PTHR43684:SF4">
    <property type="entry name" value="ENOYL-COA HYDRATASE_ISOMERASE FAMILY PROTEIN (AFU_ORTHOLOGUE AFUA_1G01890)"/>
    <property type="match status" value="1"/>
</dbReference>